<dbReference type="Pfam" id="PF13432">
    <property type="entry name" value="TPR_16"/>
    <property type="match status" value="2"/>
</dbReference>
<evidence type="ECO:0000256" key="3">
    <source>
        <dbReference type="PROSITE-ProRule" id="PRU01091"/>
    </source>
</evidence>
<dbReference type="SUPFAM" id="SSF48452">
    <property type="entry name" value="TPR-like"/>
    <property type="match status" value="1"/>
</dbReference>
<feature type="compositionally biased region" description="Basic and acidic residues" evidence="4">
    <location>
        <begin position="1"/>
        <end position="12"/>
    </location>
</feature>
<evidence type="ECO:0000256" key="4">
    <source>
        <dbReference type="SAM" id="MobiDB-lite"/>
    </source>
</evidence>
<dbReference type="PANTHER" id="PTHR12558">
    <property type="entry name" value="CELL DIVISION CYCLE 16,23,27"/>
    <property type="match status" value="1"/>
</dbReference>
<dbReference type="AlphaFoldDB" id="A0A7W3TNK3"/>
<dbReference type="InterPro" id="IPR019734">
    <property type="entry name" value="TPR_rpt"/>
</dbReference>
<keyword evidence="8" id="KW-1185">Reference proteome</keyword>
<dbReference type="CDD" id="cd00383">
    <property type="entry name" value="trans_reg_C"/>
    <property type="match status" value="1"/>
</dbReference>
<dbReference type="InterPro" id="IPR036388">
    <property type="entry name" value="WH-like_DNA-bd_sf"/>
</dbReference>
<dbReference type="PANTHER" id="PTHR12558:SF13">
    <property type="entry name" value="CELL DIVISION CYCLE PROTEIN 27 HOMOLOG"/>
    <property type="match status" value="1"/>
</dbReference>
<evidence type="ECO:0000259" key="6">
    <source>
        <dbReference type="PROSITE" id="PS51755"/>
    </source>
</evidence>
<name>A0A7W3TNK3_9GAMM</name>
<feature type="domain" description="OmpR/PhoB-type" evidence="6">
    <location>
        <begin position="1"/>
        <end position="96"/>
    </location>
</feature>
<evidence type="ECO:0000313" key="7">
    <source>
        <dbReference type="EMBL" id="MBB1061249.1"/>
    </source>
</evidence>
<keyword evidence="5" id="KW-0812">Transmembrane</keyword>
<evidence type="ECO:0000256" key="1">
    <source>
        <dbReference type="ARBA" id="ARBA00023125"/>
    </source>
</evidence>
<dbReference type="PROSITE" id="PS50005">
    <property type="entry name" value="TPR"/>
    <property type="match status" value="1"/>
</dbReference>
<dbReference type="SMART" id="SM00028">
    <property type="entry name" value="TPR"/>
    <property type="match status" value="2"/>
</dbReference>
<evidence type="ECO:0000313" key="8">
    <source>
        <dbReference type="Proteomes" id="UP000523196"/>
    </source>
</evidence>
<dbReference type="InterPro" id="IPR011990">
    <property type="entry name" value="TPR-like_helical_dom_sf"/>
</dbReference>
<dbReference type="GO" id="GO:0006355">
    <property type="term" value="P:regulation of DNA-templated transcription"/>
    <property type="evidence" value="ECO:0007669"/>
    <property type="project" value="InterPro"/>
</dbReference>
<dbReference type="EMBL" id="JACHTF010000012">
    <property type="protein sequence ID" value="MBB1061249.1"/>
    <property type="molecule type" value="Genomic_DNA"/>
</dbReference>
<dbReference type="SUPFAM" id="SSF46894">
    <property type="entry name" value="C-terminal effector domain of the bipartite response regulators"/>
    <property type="match status" value="1"/>
</dbReference>
<feature type="region of interest" description="Disordered" evidence="4">
    <location>
        <begin position="1"/>
        <end position="22"/>
    </location>
</feature>
<feature type="transmembrane region" description="Helical" evidence="5">
    <location>
        <begin position="126"/>
        <end position="146"/>
    </location>
</feature>
<proteinExistence type="predicted"/>
<dbReference type="Proteomes" id="UP000523196">
    <property type="component" value="Unassembled WGS sequence"/>
</dbReference>
<keyword evidence="1 3" id="KW-0238">DNA-binding</keyword>
<dbReference type="PROSITE" id="PS51755">
    <property type="entry name" value="OMPR_PHOB"/>
    <property type="match status" value="1"/>
</dbReference>
<comment type="caution">
    <text evidence="7">The sequence shown here is derived from an EMBL/GenBank/DDBJ whole genome shotgun (WGS) entry which is preliminary data.</text>
</comment>
<dbReference type="SMART" id="SM00862">
    <property type="entry name" value="Trans_reg_C"/>
    <property type="match status" value="1"/>
</dbReference>
<reference evidence="7 8" key="1">
    <citation type="submission" date="2020-08" db="EMBL/GenBank/DDBJ databases">
        <authorList>
            <person name="Xu S."/>
            <person name="Li A."/>
        </authorList>
    </citation>
    <scope>NUCLEOTIDE SEQUENCE [LARGE SCALE GENOMIC DNA]</scope>
    <source>
        <strain evidence="7 8">119BY6-57</strain>
    </source>
</reference>
<keyword evidence="5" id="KW-1133">Transmembrane helix</keyword>
<protein>
    <submittedName>
        <fullName evidence="7">Tetratricopeptide repeat protein</fullName>
    </submittedName>
</protein>
<feature type="DNA-binding region" description="OmpR/PhoB-type" evidence="3">
    <location>
        <begin position="1"/>
        <end position="96"/>
    </location>
</feature>
<dbReference type="Pfam" id="PF00486">
    <property type="entry name" value="Trans_reg_C"/>
    <property type="match status" value="1"/>
</dbReference>
<dbReference type="InterPro" id="IPR016032">
    <property type="entry name" value="Sig_transdc_resp-reg_C-effctor"/>
</dbReference>
<accession>A0A7W3TNK3</accession>
<dbReference type="RefSeq" id="WP_182687897.1">
    <property type="nucleotide sequence ID" value="NZ_JACHTF010000012.1"/>
</dbReference>
<organism evidence="7 8">
    <name type="scientific">Marilutibacter spongiae</name>
    <dbReference type="NCBI Taxonomy" id="2025720"/>
    <lineage>
        <taxon>Bacteria</taxon>
        <taxon>Pseudomonadati</taxon>
        <taxon>Pseudomonadota</taxon>
        <taxon>Gammaproteobacteria</taxon>
        <taxon>Lysobacterales</taxon>
        <taxon>Lysobacteraceae</taxon>
        <taxon>Marilutibacter</taxon>
    </lineage>
</organism>
<dbReference type="GO" id="GO:0003677">
    <property type="term" value="F:DNA binding"/>
    <property type="evidence" value="ECO:0007669"/>
    <property type="project" value="UniProtKB-UniRule"/>
</dbReference>
<gene>
    <name evidence="7" type="ORF">H4F98_11785</name>
</gene>
<evidence type="ECO:0000256" key="5">
    <source>
        <dbReference type="SAM" id="Phobius"/>
    </source>
</evidence>
<dbReference type="InterPro" id="IPR001867">
    <property type="entry name" value="OmpR/PhoB-type_DNA-bd"/>
</dbReference>
<dbReference type="GO" id="GO:0000160">
    <property type="term" value="P:phosphorelay signal transduction system"/>
    <property type="evidence" value="ECO:0007669"/>
    <property type="project" value="InterPro"/>
</dbReference>
<dbReference type="Gene3D" id="1.25.40.10">
    <property type="entry name" value="Tetratricopeptide repeat domain"/>
    <property type="match status" value="1"/>
</dbReference>
<keyword evidence="5" id="KW-0472">Membrane</keyword>
<sequence length="423" mass="45230">MQFGDWRAEHASGELTGPSGTQRLEPKVMDLLFLLAGRPGDVVPREALMEALWPDMVVGDDSLARTVSKLRQALGDDARMPRYVETIAKRGYRWCGPAASSAPHDRTHAPAGAAALPRNGARRRSVAVALGVLGAVAVVAVTWQAGPRPDAGPVTPVESRERDALLARADDAYFQFSRADNEAAIELYQRVLGVHPDDPAALAGLANALVQRALRWPQASGSDVHEFRRLGDALANGHLAREPQRGQVERARLLAQRAVAQAPDSAAAHKAAGFVASAQGRFDDALAAYARTVELDPDNWGAMINTGDVLDITGRAGADAWFERAYAAMERAYPDNPAQVRPWQAALGVLVASRLQARGDSVGAEAWYRRVLRQAPLDPAATSGLADVLRASGDAPQAERLCTELRQRTDAACVDASGRATAR</sequence>
<feature type="repeat" description="TPR" evidence="2">
    <location>
        <begin position="266"/>
        <end position="299"/>
    </location>
</feature>
<dbReference type="Gene3D" id="1.10.10.10">
    <property type="entry name" value="Winged helix-like DNA-binding domain superfamily/Winged helix DNA-binding domain"/>
    <property type="match status" value="1"/>
</dbReference>
<keyword evidence="2" id="KW-0802">TPR repeat</keyword>
<evidence type="ECO:0000256" key="2">
    <source>
        <dbReference type="PROSITE-ProRule" id="PRU00339"/>
    </source>
</evidence>